<dbReference type="PANTHER" id="PTHR24270">
    <property type="entry name" value="LOW-DENSITY LIPOPROTEIN RECEPTOR-RELATED"/>
    <property type="match status" value="1"/>
</dbReference>
<feature type="disulfide bond" evidence="7">
    <location>
        <begin position="245"/>
        <end position="260"/>
    </location>
</feature>
<dbReference type="InterPro" id="IPR050685">
    <property type="entry name" value="LDLR"/>
</dbReference>
<dbReference type="EMBL" id="KZ346527">
    <property type="protein sequence ID" value="PIO69762.1"/>
    <property type="molecule type" value="Genomic_DNA"/>
</dbReference>
<feature type="disulfide bond" evidence="7">
    <location>
        <begin position="126"/>
        <end position="141"/>
    </location>
</feature>
<dbReference type="GO" id="GO:0005886">
    <property type="term" value="C:plasma membrane"/>
    <property type="evidence" value="ECO:0007669"/>
    <property type="project" value="TreeGrafter"/>
</dbReference>
<dbReference type="InterPro" id="IPR036055">
    <property type="entry name" value="LDL_receptor-like_sf"/>
</dbReference>
<reference evidence="8 9" key="1">
    <citation type="submission" date="2015-09" db="EMBL/GenBank/DDBJ databases">
        <title>Draft genome of the parasitic nematode Teladorsagia circumcincta isolate WARC Sus (inbred).</title>
        <authorList>
            <person name="Mitreva M."/>
        </authorList>
    </citation>
    <scope>NUCLEOTIDE SEQUENCE [LARGE SCALE GENOMIC DNA]</scope>
    <source>
        <strain evidence="8 9">S</strain>
    </source>
</reference>
<evidence type="ECO:0000313" key="8">
    <source>
        <dbReference type="EMBL" id="PIO69762.1"/>
    </source>
</evidence>
<dbReference type="Proteomes" id="UP000230423">
    <property type="component" value="Unassembled WGS sequence"/>
</dbReference>
<comment type="caution">
    <text evidence="7">Lacks conserved residue(s) required for the propagation of feature annotation.</text>
</comment>
<protein>
    <submittedName>
        <fullName evidence="8">Low-density lipoprotein receptor domain class A</fullName>
    </submittedName>
</protein>
<dbReference type="OrthoDB" id="10062665at2759"/>
<keyword evidence="8" id="KW-0675">Receptor</keyword>
<dbReference type="SMART" id="SM00192">
    <property type="entry name" value="LDLa"/>
    <property type="match status" value="5"/>
</dbReference>
<keyword evidence="8" id="KW-0449">Lipoprotein</keyword>
<gene>
    <name evidence="8" type="ORF">TELCIR_08407</name>
</gene>
<accession>A0A2G9UJ58</accession>
<dbReference type="Pfam" id="PF00057">
    <property type="entry name" value="Ldl_recept_a"/>
    <property type="match status" value="5"/>
</dbReference>
<keyword evidence="6 7" id="KW-1015">Disulfide bond</keyword>
<dbReference type="InterPro" id="IPR002172">
    <property type="entry name" value="LDrepeatLR_classA_rpt"/>
</dbReference>
<organism evidence="8 9">
    <name type="scientific">Teladorsagia circumcincta</name>
    <name type="common">Brown stomach worm</name>
    <name type="synonym">Ostertagia circumcincta</name>
    <dbReference type="NCBI Taxonomy" id="45464"/>
    <lineage>
        <taxon>Eukaryota</taxon>
        <taxon>Metazoa</taxon>
        <taxon>Ecdysozoa</taxon>
        <taxon>Nematoda</taxon>
        <taxon>Chromadorea</taxon>
        <taxon>Rhabditida</taxon>
        <taxon>Rhabditina</taxon>
        <taxon>Rhabditomorpha</taxon>
        <taxon>Strongyloidea</taxon>
        <taxon>Trichostrongylidae</taxon>
        <taxon>Teladorsagia</taxon>
    </lineage>
</organism>
<proteinExistence type="predicted"/>
<feature type="disulfide bond" evidence="7">
    <location>
        <begin position="204"/>
        <end position="219"/>
    </location>
</feature>
<dbReference type="AlphaFoldDB" id="A0A2G9UJ58"/>
<sequence length="383" mass="41477">MVISTALRCDGKSDCPDGSDELNCRECQSAFSCSVSTKSKVKVCLRAEQLCDEDECEDDELKCPATSLCLPPTSVCDGIVDCDTEDDETNCKKCKRGALECDCRSCSGSGKALCADGTCLERSRVCDGIVDCSDGADEEDCPGTCILDKNVKIPQVTCADGRRYPEAEACAGVIEQCAYNCTKCDKRLAYTCNDKKCVPQMLVCDGIEDCSGGEDESDCSCTGLNKFECRSASGKTKCIPKDKVCDGVWDCMDGKDESNCGSSALEIIGIRTCVERHLIASEEKRCALHTLYAQMRPKLTKCTVLEGQFGAWTGWSEYLGVDCGRARLGTKTGAACEVVSQLWIMPTHDVLLAFTSDSLKKKISVAQSEYPHATFIFVPSIEM</sequence>
<evidence type="ECO:0000256" key="3">
    <source>
        <dbReference type="ARBA" id="ARBA00022737"/>
    </source>
</evidence>
<evidence type="ECO:0000256" key="4">
    <source>
        <dbReference type="ARBA" id="ARBA00022989"/>
    </source>
</evidence>
<keyword evidence="2" id="KW-0812">Transmembrane</keyword>
<feature type="disulfide bond" evidence="7">
    <location>
        <begin position="76"/>
        <end position="91"/>
    </location>
</feature>
<dbReference type="Gene3D" id="4.10.400.10">
    <property type="entry name" value="Low-density Lipoprotein Receptor"/>
    <property type="match status" value="5"/>
</dbReference>
<keyword evidence="3" id="KW-0677">Repeat</keyword>
<name>A0A2G9UJ58_TELCI</name>
<keyword evidence="4" id="KW-1133">Transmembrane helix</keyword>
<evidence type="ECO:0000256" key="1">
    <source>
        <dbReference type="ARBA" id="ARBA00004167"/>
    </source>
</evidence>
<feature type="disulfide bond" evidence="7">
    <location>
        <begin position="114"/>
        <end position="132"/>
    </location>
</feature>
<dbReference type="PROSITE" id="PS50068">
    <property type="entry name" value="LDLRA_2"/>
    <property type="match status" value="4"/>
</dbReference>
<evidence type="ECO:0000313" key="9">
    <source>
        <dbReference type="Proteomes" id="UP000230423"/>
    </source>
</evidence>
<evidence type="ECO:0000256" key="5">
    <source>
        <dbReference type="ARBA" id="ARBA00023136"/>
    </source>
</evidence>
<dbReference type="PANTHER" id="PTHR24270:SF59">
    <property type="entry name" value="LDL RECEPTOR REPEAT-CONTAINING PROTEIN EGG-1-RELATED"/>
    <property type="match status" value="1"/>
</dbReference>
<evidence type="ECO:0000256" key="6">
    <source>
        <dbReference type="ARBA" id="ARBA00023157"/>
    </source>
</evidence>
<dbReference type="CDD" id="cd00112">
    <property type="entry name" value="LDLa"/>
    <property type="match status" value="4"/>
</dbReference>
<dbReference type="SUPFAM" id="SSF57424">
    <property type="entry name" value="LDL receptor-like module"/>
    <property type="match status" value="5"/>
</dbReference>
<comment type="subcellular location">
    <subcellularLocation>
        <location evidence="1">Membrane</location>
        <topology evidence="1">Single-pass membrane protein</topology>
    </subcellularLocation>
</comment>
<keyword evidence="5" id="KW-0472">Membrane</keyword>
<keyword evidence="9" id="KW-1185">Reference proteome</keyword>
<feature type="disulfide bond" evidence="7">
    <location>
        <begin position="192"/>
        <end position="210"/>
    </location>
</feature>
<dbReference type="PRINTS" id="PR00261">
    <property type="entry name" value="LDLRECEPTOR"/>
</dbReference>
<dbReference type="GO" id="GO:0016192">
    <property type="term" value="P:vesicle-mediated transport"/>
    <property type="evidence" value="ECO:0007669"/>
    <property type="project" value="UniProtKB-ARBA"/>
</dbReference>
<evidence type="ECO:0000256" key="7">
    <source>
        <dbReference type="PROSITE-ProRule" id="PRU00124"/>
    </source>
</evidence>
<evidence type="ECO:0000256" key="2">
    <source>
        <dbReference type="ARBA" id="ARBA00022692"/>
    </source>
</evidence>